<feature type="compositionally biased region" description="Low complexity" evidence="1">
    <location>
        <begin position="26"/>
        <end position="41"/>
    </location>
</feature>
<evidence type="ECO:0000313" key="2">
    <source>
        <dbReference type="EMBL" id="KAB2368145.1"/>
    </source>
</evidence>
<accession>A0A6L3VH02</accession>
<feature type="non-terminal residue" evidence="2">
    <location>
        <position position="120"/>
    </location>
</feature>
<keyword evidence="3" id="KW-1185">Reference proteome</keyword>
<organism evidence="2 3">
    <name type="scientific">Actinomadura montaniterrae</name>
    <dbReference type="NCBI Taxonomy" id="1803903"/>
    <lineage>
        <taxon>Bacteria</taxon>
        <taxon>Bacillati</taxon>
        <taxon>Actinomycetota</taxon>
        <taxon>Actinomycetes</taxon>
        <taxon>Streptosporangiales</taxon>
        <taxon>Thermomonosporaceae</taxon>
        <taxon>Actinomadura</taxon>
    </lineage>
</organism>
<gene>
    <name evidence="2" type="ORF">F9B16_38235</name>
</gene>
<evidence type="ECO:0000256" key="1">
    <source>
        <dbReference type="SAM" id="MobiDB-lite"/>
    </source>
</evidence>
<dbReference type="AlphaFoldDB" id="A0A6L3VH02"/>
<dbReference type="EMBL" id="WBMR01000179">
    <property type="protein sequence ID" value="KAB2368145.1"/>
    <property type="molecule type" value="Genomic_DNA"/>
</dbReference>
<reference evidence="2 3" key="1">
    <citation type="submission" date="2019-09" db="EMBL/GenBank/DDBJ databases">
        <title>Actinomadura physcomitrii sp. nov., a novel actinomycete isolated from moss [Physcomitrium sphaericum (Ludw) Fuernr].</title>
        <authorList>
            <person name="Liu C."/>
            <person name="Zhuang X."/>
        </authorList>
    </citation>
    <scope>NUCLEOTIDE SEQUENCE [LARGE SCALE GENOMIC DNA]</scope>
    <source>
        <strain evidence="2 3">CYP1-1B</strain>
    </source>
</reference>
<name>A0A6L3VH02_9ACTN</name>
<evidence type="ECO:0000313" key="3">
    <source>
        <dbReference type="Proteomes" id="UP000483004"/>
    </source>
</evidence>
<feature type="compositionally biased region" description="Low complexity" evidence="1">
    <location>
        <begin position="108"/>
        <end position="120"/>
    </location>
</feature>
<sequence>MQRIFREPPGIGRGRPTAPPGRASYATRSNPRPPRTRSASAAKKEATTARLGSRGKHDRIRGARRRRPRRRRAGRGPHRTRRTRRGRGGRRRRPGLRGVDGRLPPRPAAAAADLGAGRVL</sequence>
<comment type="caution">
    <text evidence="2">The sequence shown here is derived from an EMBL/GenBank/DDBJ whole genome shotgun (WGS) entry which is preliminary data.</text>
</comment>
<dbReference type="Proteomes" id="UP000483004">
    <property type="component" value="Unassembled WGS sequence"/>
</dbReference>
<proteinExistence type="predicted"/>
<feature type="compositionally biased region" description="Basic residues" evidence="1">
    <location>
        <begin position="53"/>
        <end position="95"/>
    </location>
</feature>
<feature type="region of interest" description="Disordered" evidence="1">
    <location>
        <begin position="1"/>
        <end position="120"/>
    </location>
</feature>
<protein>
    <submittedName>
        <fullName evidence="2">Uncharacterized protein</fullName>
    </submittedName>
</protein>